<evidence type="ECO:0000256" key="1">
    <source>
        <dbReference type="SAM" id="MobiDB-lite"/>
    </source>
</evidence>
<feature type="compositionally biased region" description="Basic and acidic residues" evidence="1">
    <location>
        <begin position="1"/>
        <end position="12"/>
    </location>
</feature>
<feature type="region of interest" description="Disordered" evidence="1">
    <location>
        <begin position="1"/>
        <end position="26"/>
    </location>
</feature>
<dbReference type="RefSeq" id="XP_011632913.2">
    <property type="nucleotide sequence ID" value="XM_011634611.2"/>
</dbReference>
<organism evidence="2 3">
    <name type="scientific">Pogonomyrmex barbatus</name>
    <name type="common">red harvester ant</name>
    <dbReference type="NCBI Taxonomy" id="144034"/>
    <lineage>
        <taxon>Eukaryota</taxon>
        <taxon>Metazoa</taxon>
        <taxon>Ecdysozoa</taxon>
        <taxon>Arthropoda</taxon>
        <taxon>Hexapoda</taxon>
        <taxon>Insecta</taxon>
        <taxon>Pterygota</taxon>
        <taxon>Neoptera</taxon>
        <taxon>Endopterygota</taxon>
        <taxon>Hymenoptera</taxon>
        <taxon>Apocrita</taxon>
        <taxon>Aculeata</taxon>
        <taxon>Formicoidea</taxon>
        <taxon>Formicidae</taxon>
        <taxon>Myrmicinae</taxon>
        <taxon>Pogonomyrmex</taxon>
    </lineage>
</organism>
<accession>A0A6I9VZY5</accession>
<evidence type="ECO:0000313" key="2">
    <source>
        <dbReference type="Proteomes" id="UP000504615"/>
    </source>
</evidence>
<sequence length="1810" mass="203668">MSESRSLPKFESTENSGVGEGDAGKTEGKRILVPKGFGKRWHHFRVVTPRSFILRGSRAMSDHKFKYKSRGRQAAPCSVVAIVYGHLFEPKEWTSDYVDQILEYGDKLFRTSLTKNQLKHEEYMRPNLVYNEFYIGFYKILVNIEDSGIHGNLFSDSVGCSFAEGVQKFLKSNDSGVITAQGNSVAVWRHSTDDSFLYYEPASCDETGLRYPGGTACLMRFKSIDDLYDHLLKNLNRRYDSRYCIDKVIMLRATEVGRGFIDSLADVVGRPVVRKSVLRSIDLVDIDEHKVDCTKPVPKVEQLHALAKMHKEPLSIAISNYSIDRYFATEPLVNRNNFDTGYSYDNMHVNVPSTFKELPDKTAILHGLTHEYSEMYRGKGEQNVTNCAMAIAMKKVQPVKTWTRSKLDEILALGDSLYANVKSDKPMIKTITAAYLDGTKFQIDEHKLIIDVDLITVTGTITSKVPSILNLKQALEEFFLVNDEGIIETTSMAVAIWSQDGYYYLFDPRPCDATGIRIREDRTVQVAERDRKKDIVGQEDKNETGNCCIIRFSEVDSLAALLLKNIDPTRKNDRFTIRHVTIVDDVPGTRAWNEFQPGMAGKTWILRGGISNVDESFEEENRGLQGLAMPVMALVSARETPAAKWNSETIDEVIKEGNAYYNWCKPPMEMEEEVERPFLVQNLKKNLYFKNRKVTIDIEEATIVGDLSAPDDSKLPNLEEGLRQFFENKNHGIVETKRLSVAVWKEEEALENKDKEKQTFYYYFDPNPRDKLGQLSAKKDEENPACVVRTSDLSALTNLIKKNAGQDVEGENEFVIHQLKNVSIGVLMTDEEIEADKRIPVLPDLNNYSNLGDTGALLLGTIDQRNELAFKRQTRDKQQAANALVALAMTKLYNPHLWHSELIDDILRIGDKFTVKNLINLPEELEEEVPRNYLLPSEIIEDFVIGVNRMSIELEEESIVGGMTDITRLLESFFEGNAMGVFRQGDIMMPIWKEGGVFFTMDPRGRNAQGEPDTDGVAAVMWFTDISSLANVLRTAAKETIENVVIDAVTIENTYVTRVAEAQRVKKTTSGEDLWHHFPKLANGVWNIDGSVTMTDERFDEANRGMQSAAIAAMAIVFSKVYLPRFWTPSILDEVIVTGDKLHSKCVERLGGETAPLVNEIISEFFLSTRRIALTIKDCVEAGSLIGRPPKVQNLQSGINNFFDKYEAGVLTVRKNKNLAIWKNINNAYYALIPDWPITTNQVTLTVPRVLRFRDTNLLVEHLLRYLGTEGDYEITAIDVSDWSKPPLEELDPSPGIRPANLPPLNAYKKLRGEARAILHGSYHQGDEIFPETLRGRQTAANCVVALGMSIVKSPVTWTKKTMDEILAIGSNIHRETRKIRPTQSRLKPKDIIRVFYVGVNILTADIESNTVIGLVTIAPLVSEDKKRQEETLNENINRDKNITQGRRLPSPISLEEGLRTFFQNNRAGILITDRNMIAIWKDLGVYFMYDPRAKNNQGLPDHRGTSCVMWFACIEPLYDTILANIDPHDRNGAFEICRVIISTVIIEPLPLPANFQSYSNDRPSTSSISSITCPKKRTTAAGLPNVKPLTEYKVVDEESSILRGGLHMSHRAFSPRTRGLQSTAIAAVAVVAGLLHVPSTWTPELIDAVLRYGDSLYSDSARAARTGARNLSPSELLTVFVLGDLRVTIHVHNHTTAGILHVFDLSEALAMFFRTNCAGILHTADLAIAVMQHCGKFYMFDPCSRNDRGRSAYDGAACLFRCDNIVKMIKIFLANCNLGQSNVYTLNAINVSSLHFFSIAKDSGTFKYR</sequence>
<dbReference type="KEGG" id="pbar:105424400"/>
<evidence type="ECO:0000313" key="3">
    <source>
        <dbReference type="RefSeq" id="XP_011632913.2"/>
    </source>
</evidence>
<dbReference type="Proteomes" id="UP000504615">
    <property type="component" value="Unplaced"/>
</dbReference>
<dbReference type="PANTHER" id="PTHR40552">
    <property type="entry name" value="AT05186P-RELATED"/>
    <property type="match status" value="1"/>
</dbReference>
<dbReference type="GeneID" id="105424400"/>
<dbReference type="Gene3D" id="3.90.70.120">
    <property type="match status" value="7"/>
</dbReference>
<dbReference type="OrthoDB" id="7916681at2759"/>
<name>A0A6I9VZY5_9HYME</name>
<protein>
    <submittedName>
        <fullName evidence="3">Uncharacterized protein LOC105424400</fullName>
    </submittedName>
</protein>
<proteinExistence type="predicted"/>
<gene>
    <name evidence="3" type="primary">LOC105424400</name>
</gene>
<keyword evidence="2" id="KW-1185">Reference proteome</keyword>
<dbReference type="PANTHER" id="PTHR40552:SF6">
    <property type="entry name" value="FI09606P-RELATED"/>
    <property type="match status" value="1"/>
</dbReference>
<reference evidence="3" key="1">
    <citation type="submission" date="2025-08" db="UniProtKB">
        <authorList>
            <consortium name="RefSeq"/>
        </authorList>
    </citation>
    <scope>IDENTIFICATION</scope>
</reference>